<dbReference type="EMBL" id="LR217732">
    <property type="protein sequence ID" value="VFP86224.1"/>
    <property type="molecule type" value="Genomic_DNA"/>
</dbReference>
<dbReference type="OrthoDB" id="9780744at2"/>
<dbReference type="PANTHER" id="PTHR43194">
    <property type="entry name" value="HYDROLASE ALPHA/BETA FOLD FAMILY"/>
    <property type="match status" value="1"/>
</dbReference>
<organism evidence="2 3">
    <name type="scientific">Buchnera aphidicola</name>
    <name type="common">Cinara pseudotaxifoliae</name>
    <dbReference type="NCBI Taxonomy" id="655384"/>
    <lineage>
        <taxon>Bacteria</taxon>
        <taxon>Pseudomonadati</taxon>
        <taxon>Pseudomonadota</taxon>
        <taxon>Gammaproteobacteria</taxon>
        <taxon>Enterobacterales</taxon>
        <taxon>Erwiniaceae</taxon>
        <taxon>Buchnera</taxon>
    </lineage>
</organism>
<evidence type="ECO:0000313" key="2">
    <source>
        <dbReference type="EMBL" id="VFP86224.1"/>
    </source>
</evidence>
<dbReference type="Pfam" id="PF00561">
    <property type="entry name" value="Abhydrolase_1"/>
    <property type="match status" value="1"/>
</dbReference>
<gene>
    <name evidence="2" type="primary">bioH</name>
    <name evidence="2" type="ORF">BUCIPSTX3056_368</name>
</gene>
<dbReference type="PANTHER" id="PTHR43194:SF5">
    <property type="entry name" value="PIMELOYL-[ACYL-CARRIER PROTEIN] METHYL ESTER ESTERASE"/>
    <property type="match status" value="1"/>
</dbReference>
<accession>A0A451DHU9</accession>
<dbReference type="GO" id="GO:0090499">
    <property type="term" value="F:pimelyl-[acyl-carrier protein] methyl ester esterase activity"/>
    <property type="evidence" value="ECO:0007669"/>
    <property type="project" value="UniProtKB-EC"/>
</dbReference>
<proteinExistence type="predicted"/>
<dbReference type="InterPro" id="IPR029058">
    <property type="entry name" value="AB_hydrolase_fold"/>
</dbReference>
<dbReference type="Gene3D" id="3.40.50.1820">
    <property type="entry name" value="alpha/beta hydrolase"/>
    <property type="match status" value="1"/>
</dbReference>
<dbReference type="Proteomes" id="UP000294449">
    <property type="component" value="Chromosome"/>
</dbReference>
<feature type="domain" description="AB hydrolase-1" evidence="1">
    <location>
        <begin position="20"/>
        <end position="247"/>
    </location>
</feature>
<sequence length="262" mass="30788">MNTTKKTMHWSVFGTGKINLVFLHGWGLHSVAWNTIIPILKPHFTLHTFDLPGFGENIDFPIMTFKKISKYLSKQINTKVIWIGWSMSGLIVHHLSLQYPHNTLATIYVNSSPCFIQRKNWPGIPKRLLYSIKESMLPYYSNFLKKFFLLHVIDVHKYKLSRLKIKEKLFKKYPSPKKEAIEIGYKWLTKIDHRNTIIYSNVPTLRIYGELDHLISKKAREKTDNLYQKKNSILIKGAKHAPFLSHPKTFCKIIYNFIKKTI</sequence>
<dbReference type="SUPFAM" id="SSF53474">
    <property type="entry name" value="alpha/beta-Hydrolases"/>
    <property type="match status" value="1"/>
</dbReference>
<reference evidence="2 3" key="1">
    <citation type="submission" date="2019-02" db="EMBL/GenBank/DDBJ databases">
        <authorList>
            <person name="Manzano-Marin A."/>
            <person name="Manzano-Marin A."/>
        </authorList>
    </citation>
    <scope>NUCLEOTIDE SEQUENCE [LARGE SCALE GENOMIC DNA]</scope>
    <source>
        <strain evidence="2 3">BuCipseudotaxifoliae</strain>
    </source>
</reference>
<protein>
    <submittedName>
        <fullName evidence="2">Pimeloyl-[acyl-carrier protein] methyl ester esterase</fullName>
        <ecNumber evidence="2">3.1.1.85</ecNumber>
    </submittedName>
</protein>
<evidence type="ECO:0000313" key="3">
    <source>
        <dbReference type="Proteomes" id="UP000294449"/>
    </source>
</evidence>
<dbReference type="AlphaFoldDB" id="A0A451DHU9"/>
<keyword evidence="2" id="KW-0378">Hydrolase</keyword>
<evidence type="ECO:0000259" key="1">
    <source>
        <dbReference type="Pfam" id="PF00561"/>
    </source>
</evidence>
<dbReference type="RefSeq" id="WP_082253736.1">
    <property type="nucleotide sequence ID" value="NZ_LR217732.1"/>
</dbReference>
<dbReference type="EC" id="3.1.1.85" evidence="2"/>
<dbReference type="InterPro" id="IPR000073">
    <property type="entry name" value="AB_hydrolase_1"/>
</dbReference>
<name>A0A451DHU9_9GAMM</name>
<dbReference type="InterPro" id="IPR050228">
    <property type="entry name" value="Carboxylesterase_BioH"/>
</dbReference>
<dbReference type="STRING" id="655384.GCA_900128595_00369"/>